<dbReference type="Proteomes" id="UP000054636">
    <property type="component" value="Unassembled WGS sequence"/>
</dbReference>
<dbReference type="EMBL" id="LNFP01000737">
    <property type="protein sequence ID" value="KUF89904.1"/>
    <property type="molecule type" value="Genomic_DNA"/>
</dbReference>
<reference evidence="1 2" key="1">
    <citation type="submission" date="2015-11" db="EMBL/GenBank/DDBJ databases">
        <title>Genomes and virulence difference between two physiological races of Phytophthora nicotianae.</title>
        <authorList>
            <person name="Liu H."/>
            <person name="Ma X."/>
            <person name="Yu H."/>
            <person name="Fang D."/>
            <person name="Li Y."/>
            <person name="Wang X."/>
            <person name="Wang W."/>
            <person name="Dong Y."/>
            <person name="Xiao B."/>
        </authorList>
    </citation>
    <scope>NUCLEOTIDE SEQUENCE [LARGE SCALE GENOMIC DNA]</scope>
    <source>
        <strain evidence="2">race 1</strain>
    </source>
</reference>
<accession>A0A0W8D0I3</accession>
<gene>
    <name evidence="1" type="ORF">AM588_10003933</name>
</gene>
<name>A0A0W8D0I3_PHYNI</name>
<organism evidence="1 2">
    <name type="scientific">Phytophthora nicotianae</name>
    <name type="common">Potato buckeye rot agent</name>
    <name type="synonym">Phytophthora parasitica</name>
    <dbReference type="NCBI Taxonomy" id="4792"/>
    <lineage>
        <taxon>Eukaryota</taxon>
        <taxon>Sar</taxon>
        <taxon>Stramenopiles</taxon>
        <taxon>Oomycota</taxon>
        <taxon>Peronosporomycetes</taxon>
        <taxon>Peronosporales</taxon>
        <taxon>Peronosporaceae</taxon>
        <taxon>Phytophthora</taxon>
    </lineage>
</organism>
<evidence type="ECO:0000313" key="1">
    <source>
        <dbReference type="EMBL" id="KUF89904.1"/>
    </source>
</evidence>
<comment type="caution">
    <text evidence="1">The sequence shown here is derived from an EMBL/GenBank/DDBJ whole genome shotgun (WGS) entry which is preliminary data.</text>
</comment>
<proteinExistence type="predicted"/>
<sequence length="14" mass="1508">MMTMTTVGYGDSTL</sequence>
<protein>
    <submittedName>
        <fullName evidence="1">Phosphatidylinositol 4-phosphate 5-kinase (PIPK-D3/GPCR-PIPK)</fullName>
    </submittedName>
</protein>
<evidence type="ECO:0000313" key="2">
    <source>
        <dbReference type="Proteomes" id="UP000054636"/>
    </source>
</evidence>